<protein>
    <submittedName>
        <fullName evidence="1">Uncharacterized protein</fullName>
    </submittedName>
</protein>
<comment type="caution">
    <text evidence="1">The sequence shown here is derived from an EMBL/GenBank/DDBJ whole genome shotgun (WGS) entry which is preliminary data.</text>
</comment>
<gene>
    <name evidence="1" type="ORF">LCGC14_1650240</name>
</gene>
<dbReference type="EMBL" id="LAZR01013867">
    <property type="protein sequence ID" value="KKM19966.1"/>
    <property type="molecule type" value="Genomic_DNA"/>
</dbReference>
<reference evidence="1" key="1">
    <citation type="journal article" date="2015" name="Nature">
        <title>Complex archaea that bridge the gap between prokaryotes and eukaryotes.</title>
        <authorList>
            <person name="Spang A."/>
            <person name="Saw J.H."/>
            <person name="Jorgensen S.L."/>
            <person name="Zaremba-Niedzwiedzka K."/>
            <person name="Martijn J."/>
            <person name="Lind A.E."/>
            <person name="van Eijk R."/>
            <person name="Schleper C."/>
            <person name="Guy L."/>
            <person name="Ettema T.J."/>
        </authorList>
    </citation>
    <scope>NUCLEOTIDE SEQUENCE</scope>
</reference>
<proteinExistence type="predicted"/>
<dbReference type="AlphaFoldDB" id="A0A0F9HWZ8"/>
<sequence>MIKLFKEGAHMSIATTAPNENDFIDEISTALELMIEHEKFKGDWHFQFLYWIPMIVEICTSYRKGITPIEIGCINVGCQDPLSNEDVIYPPPGKLPEIKEPKTVQQKEKKQKCSECGKPISGQRKTGLCPACAVRINRSKIKPKKQKSIREGKCSKCKKEFKLKNWQNSSLHWCPKCRKSPGYKDFTNGE</sequence>
<accession>A0A0F9HWZ8</accession>
<name>A0A0F9HWZ8_9ZZZZ</name>
<evidence type="ECO:0000313" key="1">
    <source>
        <dbReference type="EMBL" id="KKM19966.1"/>
    </source>
</evidence>
<organism evidence="1">
    <name type="scientific">marine sediment metagenome</name>
    <dbReference type="NCBI Taxonomy" id="412755"/>
    <lineage>
        <taxon>unclassified sequences</taxon>
        <taxon>metagenomes</taxon>
        <taxon>ecological metagenomes</taxon>
    </lineage>
</organism>